<accession>A0ACB9IBI4</accession>
<dbReference type="EMBL" id="CM042026">
    <property type="protein sequence ID" value="KAI3804836.1"/>
    <property type="molecule type" value="Genomic_DNA"/>
</dbReference>
<reference evidence="1 2" key="2">
    <citation type="journal article" date="2022" name="Mol. Ecol. Resour.">
        <title>The genomes of chicory, endive, great burdock and yacon provide insights into Asteraceae paleo-polyploidization history and plant inulin production.</title>
        <authorList>
            <person name="Fan W."/>
            <person name="Wang S."/>
            <person name="Wang H."/>
            <person name="Wang A."/>
            <person name="Jiang F."/>
            <person name="Liu H."/>
            <person name="Zhao H."/>
            <person name="Xu D."/>
            <person name="Zhang Y."/>
        </authorList>
    </citation>
    <scope>NUCLEOTIDE SEQUENCE [LARGE SCALE GENOMIC DNA]</scope>
    <source>
        <strain evidence="2">cv. Yunnan</strain>
        <tissue evidence="1">Leaves</tissue>
    </source>
</reference>
<protein>
    <submittedName>
        <fullName evidence="1">Uncharacterized protein</fullName>
    </submittedName>
</protein>
<proteinExistence type="predicted"/>
<name>A0ACB9IBI4_9ASTR</name>
<comment type="caution">
    <text evidence="1">The sequence shown here is derived from an EMBL/GenBank/DDBJ whole genome shotgun (WGS) entry which is preliminary data.</text>
</comment>
<organism evidence="1 2">
    <name type="scientific">Smallanthus sonchifolius</name>
    <dbReference type="NCBI Taxonomy" id="185202"/>
    <lineage>
        <taxon>Eukaryota</taxon>
        <taxon>Viridiplantae</taxon>
        <taxon>Streptophyta</taxon>
        <taxon>Embryophyta</taxon>
        <taxon>Tracheophyta</taxon>
        <taxon>Spermatophyta</taxon>
        <taxon>Magnoliopsida</taxon>
        <taxon>eudicotyledons</taxon>
        <taxon>Gunneridae</taxon>
        <taxon>Pentapetalae</taxon>
        <taxon>asterids</taxon>
        <taxon>campanulids</taxon>
        <taxon>Asterales</taxon>
        <taxon>Asteraceae</taxon>
        <taxon>Asteroideae</taxon>
        <taxon>Heliantheae alliance</taxon>
        <taxon>Millerieae</taxon>
        <taxon>Smallanthus</taxon>
    </lineage>
</organism>
<evidence type="ECO:0000313" key="1">
    <source>
        <dbReference type="EMBL" id="KAI3804836.1"/>
    </source>
</evidence>
<reference evidence="2" key="1">
    <citation type="journal article" date="2022" name="Mol. Ecol. Resour.">
        <title>The genomes of chicory, endive, great burdock and yacon provide insights into Asteraceae palaeo-polyploidization history and plant inulin production.</title>
        <authorList>
            <person name="Fan W."/>
            <person name="Wang S."/>
            <person name="Wang H."/>
            <person name="Wang A."/>
            <person name="Jiang F."/>
            <person name="Liu H."/>
            <person name="Zhao H."/>
            <person name="Xu D."/>
            <person name="Zhang Y."/>
        </authorList>
    </citation>
    <scope>NUCLEOTIDE SEQUENCE [LARGE SCALE GENOMIC DNA]</scope>
    <source>
        <strain evidence="2">cv. Yunnan</strain>
    </source>
</reference>
<keyword evidence="2" id="KW-1185">Reference proteome</keyword>
<sequence length="115" mass="13266">MEDDLYNYIIGSGFAALWFVLFVSGSQHPSSGSSRSVCFLISTSVCFWISASSVCFWISARNRFDLRKFRWFLDLNIRPLKEKEIIEYLEVKLSNQILHLWELSPALTAASLPPW</sequence>
<dbReference type="Proteomes" id="UP001056120">
    <property type="component" value="Linkage Group LG09"/>
</dbReference>
<evidence type="ECO:0000313" key="2">
    <source>
        <dbReference type="Proteomes" id="UP001056120"/>
    </source>
</evidence>
<gene>
    <name evidence="1" type="ORF">L1987_26676</name>
</gene>